<dbReference type="EMBL" id="MCFL01000027">
    <property type="protein sequence ID" value="ORZ34650.1"/>
    <property type="molecule type" value="Genomic_DNA"/>
</dbReference>
<keyword evidence="1" id="KW-1133">Transmembrane helix</keyword>
<dbReference type="OrthoDB" id="5557445at2759"/>
<gene>
    <name evidence="2" type="ORF">BCR44DRAFT_102379</name>
</gene>
<organism evidence="2 3">
    <name type="scientific">Catenaria anguillulae PL171</name>
    <dbReference type="NCBI Taxonomy" id="765915"/>
    <lineage>
        <taxon>Eukaryota</taxon>
        <taxon>Fungi</taxon>
        <taxon>Fungi incertae sedis</taxon>
        <taxon>Blastocladiomycota</taxon>
        <taxon>Blastocladiomycetes</taxon>
        <taxon>Blastocladiales</taxon>
        <taxon>Catenariaceae</taxon>
        <taxon>Catenaria</taxon>
    </lineage>
</organism>
<evidence type="ECO:0000313" key="3">
    <source>
        <dbReference type="Proteomes" id="UP000193411"/>
    </source>
</evidence>
<dbReference type="Proteomes" id="UP000193411">
    <property type="component" value="Unassembled WGS sequence"/>
</dbReference>
<feature type="transmembrane region" description="Helical" evidence="1">
    <location>
        <begin position="35"/>
        <end position="68"/>
    </location>
</feature>
<accession>A0A1Y2HJ93</accession>
<protein>
    <submittedName>
        <fullName evidence="2">Uncharacterized protein</fullName>
    </submittedName>
</protein>
<keyword evidence="1" id="KW-0472">Membrane</keyword>
<proteinExistence type="predicted"/>
<reference evidence="2 3" key="1">
    <citation type="submission" date="2016-07" db="EMBL/GenBank/DDBJ databases">
        <title>Pervasive Adenine N6-methylation of Active Genes in Fungi.</title>
        <authorList>
            <consortium name="DOE Joint Genome Institute"/>
            <person name="Mondo S.J."/>
            <person name="Dannebaum R.O."/>
            <person name="Kuo R.C."/>
            <person name="Labutti K."/>
            <person name="Haridas S."/>
            <person name="Kuo A."/>
            <person name="Salamov A."/>
            <person name="Ahrendt S.R."/>
            <person name="Lipzen A."/>
            <person name="Sullivan W."/>
            <person name="Andreopoulos W.B."/>
            <person name="Clum A."/>
            <person name="Lindquist E."/>
            <person name="Daum C."/>
            <person name="Ramamoorthy G.K."/>
            <person name="Gryganskyi A."/>
            <person name="Culley D."/>
            <person name="Magnuson J.K."/>
            <person name="James T.Y."/>
            <person name="O'Malley M.A."/>
            <person name="Stajich J.E."/>
            <person name="Spatafora J.W."/>
            <person name="Visel A."/>
            <person name="Grigoriev I.V."/>
        </authorList>
    </citation>
    <scope>NUCLEOTIDE SEQUENCE [LARGE SCALE GENOMIC DNA]</scope>
    <source>
        <strain evidence="2 3">PL171</strain>
    </source>
</reference>
<evidence type="ECO:0000313" key="2">
    <source>
        <dbReference type="EMBL" id="ORZ34650.1"/>
    </source>
</evidence>
<sequence length="71" mass="7397">VSSFTSPALNTLTSMSSNLLDIVSVYWRSYPSLRAFTYVFGALTAIPAAIFMGYAAISLTIVGGMALAGVA</sequence>
<feature type="non-terminal residue" evidence="2">
    <location>
        <position position="71"/>
    </location>
</feature>
<name>A0A1Y2HJ93_9FUNG</name>
<keyword evidence="3" id="KW-1185">Reference proteome</keyword>
<keyword evidence="1" id="KW-0812">Transmembrane</keyword>
<feature type="non-terminal residue" evidence="2">
    <location>
        <position position="1"/>
    </location>
</feature>
<evidence type="ECO:0000256" key="1">
    <source>
        <dbReference type="SAM" id="Phobius"/>
    </source>
</evidence>
<comment type="caution">
    <text evidence="2">The sequence shown here is derived from an EMBL/GenBank/DDBJ whole genome shotgun (WGS) entry which is preliminary data.</text>
</comment>
<dbReference type="AlphaFoldDB" id="A0A1Y2HJ93"/>